<comment type="caution">
    <text evidence="3">The sequence shown here is derived from an EMBL/GenBank/DDBJ whole genome shotgun (WGS) entry which is preliminary data.</text>
</comment>
<gene>
    <name evidence="3" type="ORF">EMQ25_01110</name>
</gene>
<evidence type="ECO:0000256" key="1">
    <source>
        <dbReference type="SAM" id="MobiDB-lite"/>
    </source>
</evidence>
<dbReference type="InterPro" id="IPR016181">
    <property type="entry name" value="Acyl_CoA_acyltransferase"/>
</dbReference>
<evidence type="ECO:0000313" key="4">
    <source>
        <dbReference type="Proteomes" id="UP000281547"/>
    </source>
</evidence>
<feature type="domain" description="N-acetyltransferase" evidence="2">
    <location>
        <begin position="62"/>
        <end position="224"/>
    </location>
</feature>
<proteinExistence type="predicted"/>
<feature type="compositionally biased region" description="Polar residues" evidence="1">
    <location>
        <begin position="1"/>
        <end position="16"/>
    </location>
</feature>
<sequence>MSTGTTSVQTGPATPSGSGGIARIRSAIANRLSAGLHARHRAYGLVRDLDIPLETPRARIPISIRPLEPADIPVLFSLDQPGLDQKERLEIIWRQKFLESGFPGCFVAIDERAGTPCYFQWLLGAAENDRLAPLKQFPALGRNEALLENAYTPIAYRAKGIMPAAMAMIAERARDFGASRVITFVGEENMPSMKGCRKAGFAPYLLREQTSFGFGTFRAVRFTPLAADDPRREFNF</sequence>
<dbReference type="InterPro" id="IPR000182">
    <property type="entry name" value="GNAT_dom"/>
</dbReference>
<dbReference type="OrthoDB" id="7986118at2"/>
<keyword evidence="3" id="KW-0808">Transferase</keyword>
<dbReference type="PROSITE" id="PS51186">
    <property type="entry name" value="GNAT"/>
    <property type="match status" value="1"/>
</dbReference>
<dbReference type="Proteomes" id="UP000281547">
    <property type="component" value="Unassembled WGS sequence"/>
</dbReference>
<dbReference type="GO" id="GO:0016747">
    <property type="term" value="F:acyltransferase activity, transferring groups other than amino-acyl groups"/>
    <property type="evidence" value="ECO:0007669"/>
    <property type="project" value="InterPro"/>
</dbReference>
<dbReference type="SUPFAM" id="SSF55729">
    <property type="entry name" value="Acyl-CoA N-acyltransferases (Nat)"/>
    <property type="match status" value="1"/>
</dbReference>
<protein>
    <submittedName>
        <fullName evidence="3">GNAT family N-acetyltransferase</fullName>
    </submittedName>
</protein>
<name>A0A433XKL7_9HYPH</name>
<evidence type="ECO:0000259" key="2">
    <source>
        <dbReference type="PROSITE" id="PS51186"/>
    </source>
</evidence>
<dbReference type="Gene3D" id="3.40.630.30">
    <property type="match status" value="1"/>
</dbReference>
<dbReference type="Pfam" id="PF00583">
    <property type="entry name" value="Acetyltransf_1"/>
    <property type="match status" value="1"/>
</dbReference>
<dbReference type="EMBL" id="RZNJ01000001">
    <property type="protein sequence ID" value="RUT34593.1"/>
    <property type="molecule type" value="Genomic_DNA"/>
</dbReference>
<keyword evidence="4" id="KW-1185">Reference proteome</keyword>
<reference evidence="3 4" key="1">
    <citation type="journal article" date="2016" name="Int. J. Syst. Evol. Microbiol.">
        <title>Arsenicitalea aurantiaca gen. nov., sp. nov., a new member of the family Hyphomicrobiaceae, isolated from high-arsenic sediment.</title>
        <authorList>
            <person name="Mu Y."/>
            <person name="Zhou L."/>
            <person name="Zeng X.C."/>
            <person name="Liu L."/>
            <person name="Pan Y."/>
            <person name="Chen X."/>
            <person name="Wang J."/>
            <person name="Li S."/>
            <person name="Li W.J."/>
            <person name="Wang Y."/>
        </authorList>
    </citation>
    <scope>NUCLEOTIDE SEQUENCE [LARGE SCALE GENOMIC DNA]</scope>
    <source>
        <strain evidence="3 4">42-50</strain>
    </source>
</reference>
<dbReference type="RefSeq" id="WP_127186712.1">
    <property type="nucleotide sequence ID" value="NZ_RZNJ01000001.1"/>
</dbReference>
<evidence type="ECO:0000313" key="3">
    <source>
        <dbReference type="EMBL" id="RUT34593.1"/>
    </source>
</evidence>
<organism evidence="3 4">
    <name type="scientific">Arsenicitalea aurantiaca</name>
    <dbReference type="NCBI Taxonomy" id="1783274"/>
    <lineage>
        <taxon>Bacteria</taxon>
        <taxon>Pseudomonadati</taxon>
        <taxon>Pseudomonadota</taxon>
        <taxon>Alphaproteobacteria</taxon>
        <taxon>Hyphomicrobiales</taxon>
        <taxon>Devosiaceae</taxon>
        <taxon>Arsenicitalea</taxon>
    </lineage>
</organism>
<accession>A0A433XKL7</accession>
<dbReference type="AlphaFoldDB" id="A0A433XKL7"/>
<feature type="region of interest" description="Disordered" evidence="1">
    <location>
        <begin position="1"/>
        <end position="20"/>
    </location>
</feature>